<name>A0A6G4V878_9ACTN</name>
<proteinExistence type="predicted"/>
<protein>
    <recommendedName>
        <fullName evidence="3">Alpha/beta hydrolase</fullName>
    </recommendedName>
</protein>
<keyword evidence="2" id="KW-1185">Reference proteome</keyword>
<dbReference type="EMBL" id="JAAKZY010000071">
    <property type="protein sequence ID" value="NGO10318.1"/>
    <property type="molecule type" value="Genomic_DNA"/>
</dbReference>
<dbReference type="RefSeq" id="WP_165262170.1">
    <property type="nucleotide sequence ID" value="NZ_JAAKZY010000071.1"/>
</dbReference>
<reference evidence="1 2" key="1">
    <citation type="submission" date="2020-02" db="EMBL/GenBank/DDBJ databases">
        <title>Whole-genome analyses of novel actinobacteria.</title>
        <authorList>
            <person name="Sahin N."/>
            <person name="Gencbay T."/>
        </authorList>
    </citation>
    <scope>NUCLEOTIDE SEQUENCE [LARGE SCALE GENOMIC DNA]</scope>
    <source>
        <strain evidence="1 2">HC44</strain>
    </source>
</reference>
<evidence type="ECO:0008006" key="3">
    <source>
        <dbReference type="Google" id="ProtNLM"/>
    </source>
</evidence>
<dbReference type="Proteomes" id="UP000472335">
    <property type="component" value="Unassembled WGS sequence"/>
</dbReference>
<accession>A0A6G4V878</accession>
<comment type="caution">
    <text evidence="1">The sequence shown here is derived from an EMBL/GenBank/DDBJ whole genome shotgun (WGS) entry which is preliminary data.</text>
</comment>
<gene>
    <name evidence="1" type="ORF">G5C60_22670</name>
</gene>
<dbReference type="AlphaFoldDB" id="A0A6G4V878"/>
<evidence type="ECO:0000313" key="2">
    <source>
        <dbReference type="Proteomes" id="UP000472335"/>
    </source>
</evidence>
<sequence>MNVPVHYGLAEHEGLWNSTPESIAAFTTAFTTAPQVTAHTINDSGHNVDHHYAGRAFHSEQLDWAARLSRS</sequence>
<organism evidence="1 2">
    <name type="scientific">Streptomyces scabichelini</name>
    <dbReference type="NCBI Taxonomy" id="2711217"/>
    <lineage>
        <taxon>Bacteria</taxon>
        <taxon>Bacillati</taxon>
        <taxon>Actinomycetota</taxon>
        <taxon>Actinomycetes</taxon>
        <taxon>Kitasatosporales</taxon>
        <taxon>Streptomycetaceae</taxon>
        <taxon>Streptomyces</taxon>
    </lineage>
</organism>
<evidence type="ECO:0000313" key="1">
    <source>
        <dbReference type="EMBL" id="NGO10318.1"/>
    </source>
</evidence>